<accession>A0A4Z0W1P7</accession>
<organism evidence="2 3">
    <name type="scientific">Geotoga petraea</name>
    <dbReference type="NCBI Taxonomy" id="28234"/>
    <lineage>
        <taxon>Bacteria</taxon>
        <taxon>Thermotogati</taxon>
        <taxon>Thermotogota</taxon>
        <taxon>Thermotogae</taxon>
        <taxon>Petrotogales</taxon>
        <taxon>Petrotogaceae</taxon>
        <taxon>Geotoga</taxon>
    </lineage>
</organism>
<dbReference type="Gene3D" id="1.20.120.330">
    <property type="entry name" value="Nucleotidyltransferases domain 2"/>
    <property type="match status" value="1"/>
</dbReference>
<evidence type="ECO:0000313" key="2">
    <source>
        <dbReference type="EMBL" id="TGG88010.1"/>
    </source>
</evidence>
<dbReference type="InterPro" id="IPR007842">
    <property type="entry name" value="HEPN_dom"/>
</dbReference>
<proteinExistence type="predicted"/>
<reference evidence="2 3" key="1">
    <citation type="submission" date="2019-04" db="EMBL/GenBank/DDBJ databases">
        <title>Draft genome sequence data and analysis of a Fermenting Bacterium, Geotoga petraea strain HO-Geo1, isolated from heavy-oil petroleum reservoir in Russia.</title>
        <authorList>
            <person name="Grouzdev D.S."/>
            <person name="Semenova E.M."/>
            <person name="Sokolova D.S."/>
            <person name="Tourova T.P."/>
            <person name="Poltaraus A.B."/>
            <person name="Nazina T.N."/>
        </authorList>
    </citation>
    <scope>NUCLEOTIDE SEQUENCE [LARGE SCALE GENOMIC DNA]</scope>
    <source>
        <strain evidence="2 3">HO-Geo1</strain>
    </source>
</reference>
<dbReference type="SMART" id="SM00748">
    <property type="entry name" value="HEPN"/>
    <property type="match status" value="1"/>
</dbReference>
<feature type="domain" description="HEPN" evidence="1">
    <location>
        <begin position="16"/>
        <end position="121"/>
    </location>
</feature>
<dbReference type="SUPFAM" id="SSF81593">
    <property type="entry name" value="Nucleotidyltransferase substrate binding subunit/domain"/>
    <property type="match status" value="1"/>
</dbReference>
<protein>
    <submittedName>
        <fullName evidence="2">HEPN domain-containing protein</fullName>
    </submittedName>
</protein>
<name>A0A4Z0W1P7_9BACT</name>
<evidence type="ECO:0000313" key="3">
    <source>
        <dbReference type="Proteomes" id="UP000297288"/>
    </source>
</evidence>
<dbReference type="Pfam" id="PF05168">
    <property type="entry name" value="HEPN"/>
    <property type="match status" value="1"/>
</dbReference>
<dbReference type="EMBL" id="SRME01000003">
    <property type="protein sequence ID" value="TGG88010.1"/>
    <property type="molecule type" value="Genomic_DNA"/>
</dbReference>
<dbReference type="Proteomes" id="UP000297288">
    <property type="component" value="Unassembled WGS sequence"/>
</dbReference>
<dbReference type="OrthoDB" id="9808176at2"/>
<dbReference type="AlphaFoldDB" id="A0A4Z0W1P7"/>
<sequence>MELLSMKKEHLEWIKIAEKDLLTAKTMIEIDTPPLEIICYHCEQAAEKYLKAYLIFNGEPIAKTHDLVFLNKKCIERDKDFEKITKECIRLTNYGVNIRYPNFMDIIREDAEIALRDVKKIIDLINKKI</sequence>
<gene>
    <name evidence="2" type="ORF">E4650_06610</name>
</gene>
<comment type="caution">
    <text evidence="2">The sequence shown here is derived from an EMBL/GenBank/DDBJ whole genome shotgun (WGS) entry which is preliminary data.</text>
</comment>
<dbReference type="PROSITE" id="PS50910">
    <property type="entry name" value="HEPN"/>
    <property type="match status" value="1"/>
</dbReference>
<evidence type="ECO:0000259" key="1">
    <source>
        <dbReference type="PROSITE" id="PS50910"/>
    </source>
</evidence>